<dbReference type="EMBL" id="QPKB01000012">
    <property type="protein sequence ID" value="RWR96727.1"/>
    <property type="molecule type" value="Genomic_DNA"/>
</dbReference>
<keyword evidence="3" id="KW-1185">Reference proteome</keyword>
<dbReference type="AlphaFoldDB" id="A0A443Q129"/>
<proteinExistence type="predicted"/>
<keyword evidence="2" id="KW-0808">Transferase</keyword>
<dbReference type="Gene3D" id="1.10.510.10">
    <property type="entry name" value="Transferase(Phosphotransferase) domain 1"/>
    <property type="match status" value="1"/>
</dbReference>
<dbReference type="PANTHER" id="PTHR48006:SF88">
    <property type="entry name" value="LRR RECEPTOR-LIKE KINASE FAMILY PROTEIN"/>
    <property type="match status" value="1"/>
</dbReference>
<reference evidence="2 3" key="1">
    <citation type="journal article" date="2019" name="Nat. Plants">
        <title>Stout camphor tree genome fills gaps in understanding of flowering plant genome evolution.</title>
        <authorList>
            <person name="Chaw S.M."/>
            <person name="Liu Y.C."/>
            <person name="Wu Y.W."/>
            <person name="Wang H.Y."/>
            <person name="Lin C.I."/>
            <person name="Wu C.S."/>
            <person name="Ke H.M."/>
            <person name="Chang L.Y."/>
            <person name="Hsu C.Y."/>
            <person name="Yang H.T."/>
            <person name="Sudianto E."/>
            <person name="Hsu M.H."/>
            <person name="Wu K.P."/>
            <person name="Wang L.N."/>
            <person name="Leebens-Mack J.H."/>
            <person name="Tsai I.J."/>
        </authorList>
    </citation>
    <scope>NUCLEOTIDE SEQUENCE [LARGE SCALE GENOMIC DNA]</scope>
    <source>
        <strain evidence="3">cv. Chaw 1501</strain>
        <tissue evidence="2">Young leaves</tissue>
    </source>
</reference>
<gene>
    <name evidence="2" type="ORF">CKAN_02612700</name>
</gene>
<dbReference type="InterPro" id="IPR051824">
    <property type="entry name" value="LRR_Rcpt-Like_S/T_Kinase"/>
</dbReference>
<dbReference type="SUPFAM" id="SSF56112">
    <property type="entry name" value="Protein kinase-like (PK-like)"/>
    <property type="match status" value="1"/>
</dbReference>
<keyword evidence="2" id="KW-0418">Kinase</keyword>
<comment type="caution">
    <text evidence="2">The sequence shown here is derived from an EMBL/GenBank/DDBJ whole genome shotgun (WGS) entry which is preliminary data.</text>
</comment>
<dbReference type="GO" id="GO:0005524">
    <property type="term" value="F:ATP binding"/>
    <property type="evidence" value="ECO:0007669"/>
    <property type="project" value="InterPro"/>
</dbReference>
<protein>
    <submittedName>
        <fullName evidence="2">Putative inactive leucine-rich repeat receptor-like protein kinase</fullName>
    </submittedName>
</protein>
<name>A0A443Q129_9MAGN</name>
<dbReference type="STRING" id="337451.A0A443Q129"/>
<evidence type="ECO:0000259" key="1">
    <source>
        <dbReference type="PROSITE" id="PS50011"/>
    </source>
</evidence>
<dbReference type="GO" id="GO:0004672">
    <property type="term" value="F:protein kinase activity"/>
    <property type="evidence" value="ECO:0007669"/>
    <property type="project" value="InterPro"/>
</dbReference>
<dbReference type="InterPro" id="IPR011009">
    <property type="entry name" value="Kinase-like_dom_sf"/>
</dbReference>
<dbReference type="Proteomes" id="UP000283530">
    <property type="component" value="Unassembled WGS sequence"/>
</dbReference>
<dbReference type="Pfam" id="PF00069">
    <property type="entry name" value="Pkinase"/>
    <property type="match status" value="1"/>
</dbReference>
<evidence type="ECO:0000313" key="2">
    <source>
        <dbReference type="EMBL" id="RWR96727.1"/>
    </source>
</evidence>
<dbReference type="PANTHER" id="PTHR48006">
    <property type="entry name" value="LEUCINE-RICH REPEAT-CONTAINING PROTEIN DDB_G0281931-RELATED"/>
    <property type="match status" value="1"/>
</dbReference>
<feature type="domain" description="Protein kinase" evidence="1">
    <location>
        <begin position="1"/>
        <end position="192"/>
    </location>
</feature>
<dbReference type="InterPro" id="IPR000719">
    <property type="entry name" value="Prot_kinase_dom"/>
</dbReference>
<dbReference type="PROSITE" id="PS50011">
    <property type="entry name" value="PROTEIN_KINASE_DOM"/>
    <property type="match status" value="1"/>
</dbReference>
<sequence>MPKTNSLVGRLCDAEIIKLIKVAFYCVVPALENRPTMLKVYQRLRAIGARNVHCDITSKCILLDQDNEPRISDFWYAQLLNPHDTHLTTFVDGKYHNMGYVAPEYTRMLVASPKGDVYSFGILLLELITGKKPIQEANPPHNFKQNLVDWIIHLTINSLLLNAVDRSLTCISCEDDLLEFLKIASACVASLP</sequence>
<evidence type="ECO:0000313" key="3">
    <source>
        <dbReference type="Proteomes" id="UP000283530"/>
    </source>
</evidence>
<keyword evidence="2" id="KW-0675">Receptor</keyword>
<dbReference type="OrthoDB" id="2151624at2759"/>
<accession>A0A443Q129</accession>
<organism evidence="2 3">
    <name type="scientific">Cinnamomum micranthum f. kanehirae</name>
    <dbReference type="NCBI Taxonomy" id="337451"/>
    <lineage>
        <taxon>Eukaryota</taxon>
        <taxon>Viridiplantae</taxon>
        <taxon>Streptophyta</taxon>
        <taxon>Embryophyta</taxon>
        <taxon>Tracheophyta</taxon>
        <taxon>Spermatophyta</taxon>
        <taxon>Magnoliopsida</taxon>
        <taxon>Magnoliidae</taxon>
        <taxon>Laurales</taxon>
        <taxon>Lauraceae</taxon>
        <taxon>Cinnamomum</taxon>
    </lineage>
</organism>